<evidence type="ECO:0000256" key="1">
    <source>
        <dbReference type="ARBA" id="ARBA00001933"/>
    </source>
</evidence>
<sequence>MLEHGGRLRAAAQRYAIPLSDWLDLSTGLAPYHPPLPSISSSAWARLPETDDGLETAARDYYGARAVLPVAGSQSAIQALPRLRGSARVGIISPCYAEHAEAWRRAGHRVVELCQASVPRALDHLDVLVVVNPNNPTGQLIAPQHLLEWRSELAAFGGWLVVDEAFMDCTPQHSLAEHSHLPGLVVLRSFGKFFGLAGARLGFVLAHAGLLRALAELLGPWTVNGPTRQLGAALLADRSAQQRQRECLHCDGQRLTDLLRRHDVAPLGGCALFQWWVSADAALLHDFLARRGILTRLFAQPSSVRFGLPTDVGWARLDQALQSFREQHP</sequence>
<dbReference type="EC" id="4.1.1.81" evidence="4"/>
<dbReference type="OrthoDB" id="9799304at2"/>
<comment type="caution">
    <text evidence="11">The sequence shown here is derived from an EMBL/GenBank/DDBJ whole genome shotgun (WGS) entry which is preliminary data.</text>
</comment>
<evidence type="ECO:0000256" key="7">
    <source>
        <dbReference type="ARBA" id="ARBA00023239"/>
    </source>
</evidence>
<dbReference type="InterPro" id="IPR004838">
    <property type="entry name" value="NHTrfase_class1_PyrdxlP-BS"/>
</dbReference>
<comment type="catalytic activity">
    <reaction evidence="9">
        <text>O-phospho-L-threonine + H(+) = (R)-1-aminopropan-2-yl phosphate + CO2</text>
        <dbReference type="Rhea" id="RHEA:11492"/>
        <dbReference type="ChEBI" id="CHEBI:15378"/>
        <dbReference type="ChEBI" id="CHEBI:16526"/>
        <dbReference type="ChEBI" id="CHEBI:58563"/>
        <dbReference type="ChEBI" id="CHEBI:58675"/>
        <dbReference type="EC" id="4.1.1.81"/>
    </reaction>
</comment>
<dbReference type="InterPro" id="IPR004839">
    <property type="entry name" value="Aminotransferase_I/II_large"/>
</dbReference>
<dbReference type="Gene3D" id="3.40.640.10">
    <property type="entry name" value="Type I PLP-dependent aspartate aminotransferase-like (Major domain)"/>
    <property type="match status" value="1"/>
</dbReference>
<evidence type="ECO:0000256" key="9">
    <source>
        <dbReference type="ARBA" id="ARBA00048531"/>
    </source>
</evidence>
<evidence type="ECO:0000256" key="8">
    <source>
        <dbReference type="ARBA" id="ARBA00029996"/>
    </source>
</evidence>
<evidence type="ECO:0000313" key="12">
    <source>
        <dbReference type="Proteomes" id="UP000237068"/>
    </source>
</evidence>
<dbReference type="PANTHER" id="PTHR42885">
    <property type="entry name" value="HISTIDINOL-PHOSPHATE AMINOTRANSFERASE-RELATED"/>
    <property type="match status" value="1"/>
</dbReference>
<name>A0A2S4ALD2_STUST</name>
<evidence type="ECO:0000256" key="5">
    <source>
        <dbReference type="ARBA" id="ARBA00022573"/>
    </source>
</evidence>
<evidence type="ECO:0000313" key="11">
    <source>
        <dbReference type="EMBL" id="POH82311.1"/>
    </source>
</evidence>
<dbReference type="GO" id="GO:0030170">
    <property type="term" value="F:pyridoxal phosphate binding"/>
    <property type="evidence" value="ECO:0007669"/>
    <property type="project" value="InterPro"/>
</dbReference>
<dbReference type="PANTHER" id="PTHR42885:SF1">
    <property type="entry name" value="THREONINE-PHOSPHATE DECARBOXYLASE"/>
    <property type="match status" value="1"/>
</dbReference>
<feature type="domain" description="Aminotransferase class I/classII large" evidence="10">
    <location>
        <begin position="44"/>
        <end position="297"/>
    </location>
</feature>
<dbReference type="Gene3D" id="3.90.1150.10">
    <property type="entry name" value="Aspartate Aminotransferase, domain 1"/>
    <property type="match status" value="1"/>
</dbReference>
<dbReference type="Proteomes" id="UP000237068">
    <property type="component" value="Unassembled WGS sequence"/>
</dbReference>
<dbReference type="EMBL" id="PPXG01000005">
    <property type="protein sequence ID" value="POH82311.1"/>
    <property type="molecule type" value="Genomic_DNA"/>
</dbReference>
<evidence type="ECO:0000256" key="2">
    <source>
        <dbReference type="ARBA" id="ARBA00003444"/>
    </source>
</evidence>
<evidence type="ECO:0000256" key="6">
    <source>
        <dbReference type="ARBA" id="ARBA00022898"/>
    </source>
</evidence>
<dbReference type="GO" id="GO:0048472">
    <property type="term" value="F:threonine-phosphate decarboxylase activity"/>
    <property type="evidence" value="ECO:0007669"/>
    <property type="project" value="UniProtKB-EC"/>
</dbReference>
<evidence type="ECO:0000256" key="4">
    <source>
        <dbReference type="ARBA" id="ARBA00012285"/>
    </source>
</evidence>
<dbReference type="NCBIfam" id="TIGR01140">
    <property type="entry name" value="L_thr_O3P_dcar"/>
    <property type="match status" value="1"/>
</dbReference>
<accession>A0A2S4ALD2</accession>
<proteinExistence type="predicted"/>
<comment type="cofactor">
    <cofactor evidence="1">
        <name>pyridoxal 5'-phosphate</name>
        <dbReference type="ChEBI" id="CHEBI:597326"/>
    </cofactor>
</comment>
<dbReference type="InterPro" id="IPR015421">
    <property type="entry name" value="PyrdxlP-dep_Trfase_major"/>
</dbReference>
<evidence type="ECO:0000256" key="3">
    <source>
        <dbReference type="ARBA" id="ARBA00004953"/>
    </source>
</evidence>
<dbReference type="PROSITE" id="PS00105">
    <property type="entry name" value="AA_TRANSFER_CLASS_1"/>
    <property type="match status" value="1"/>
</dbReference>
<comment type="function">
    <text evidence="2">Decarboxylates L-threonine-O-3-phosphate to yield (R)-1-amino-2-propanol O-2-phosphate, the precursor for the linkage between the nucleotide loop and the corrin ring in cobalamin.</text>
</comment>
<protein>
    <recommendedName>
        <fullName evidence="4">threonine-phosphate decarboxylase</fullName>
        <ecNumber evidence="4">4.1.1.81</ecNumber>
    </recommendedName>
    <alternativeName>
        <fullName evidence="8">L-threonine-O-3-phosphate decarboxylase</fullName>
    </alternativeName>
</protein>
<dbReference type="InterPro" id="IPR015424">
    <property type="entry name" value="PyrdxlP-dep_Trfase"/>
</dbReference>
<reference evidence="11 12" key="1">
    <citation type="submission" date="2018-01" db="EMBL/GenBank/DDBJ databases">
        <title>Denitrification phenotypes of diverse strains of Pseudomonas stutzeri.</title>
        <authorList>
            <person name="Milligan D.A."/>
            <person name="Bergaust L."/>
            <person name="Bakken L.R."/>
            <person name="Frostegard A."/>
        </authorList>
    </citation>
    <scope>NUCLEOTIDE SEQUENCE [LARGE SCALE GENOMIC DNA]</scope>
    <source>
        <strain evidence="11 12">24a13</strain>
    </source>
</reference>
<keyword evidence="7" id="KW-0456">Lyase</keyword>
<keyword evidence="6" id="KW-0663">Pyridoxal phosphate</keyword>
<dbReference type="SUPFAM" id="SSF53383">
    <property type="entry name" value="PLP-dependent transferases"/>
    <property type="match status" value="1"/>
</dbReference>
<dbReference type="Pfam" id="PF00155">
    <property type="entry name" value="Aminotran_1_2"/>
    <property type="match status" value="1"/>
</dbReference>
<keyword evidence="5" id="KW-0169">Cobalamin biosynthesis</keyword>
<dbReference type="InterPro" id="IPR005860">
    <property type="entry name" value="CobD"/>
</dbReference>
<dbReference type="CDD" id="cd00609">
    <property type="entry name" value="AAT_like"/>
    <property type="match status" value="1"/>
</dbReference>
<dbReference type="GO" id="GO:0009236">
    <property type="term" value="P:cobalamin biosynthetic process"/>
    <property type="evidence" value="ECO:0007669"/>
    <property type="project" value="UniProtKB-UniPathway"/>
</dbReference>
<dbReference type="InterPro" id="IPR015422">
    <property type="entry name" value="PyrdxlP-dep_Trfase_small"/>
</dbReference>
<gene>
    <name evidence="11" type="ORF">CXK91_13325</name>
</gene>
<evidence type="ECO:0000259" key="10">
    <source>
        <dbReference type="Pfam" id="PF00155"/>
    </source>
</evidence>
<dbReference type="AlphaFoldDB" id="A0A2S4ALD2"/>
<organism evidence="11 12">
    <name type="scientific">Stutzerimonas stutzeri</name>
    <name type="common">Pseudomonas stutzeri</name>
    <dbReference type="NCBI Taxonomy" id="316"/>
    <lineage>
        <taxon>Bacteria</taxon>
        <taxon>Pseudomonadati</taxon>
        <taxon>Pseudomonadota</taxon>
        <taxon>Gammaproteobacteria</taxon>
        <taxon>Pseudomonadales</taxon>
        <taxon>Pseudomonadaceae</taxon>
        <taxon>Stutzerimonas</taxon>
    </lineage>
</organism>
<comment type="pathway">
    <text evidence="3">Cofactor biosynthesis; adenosylcobalamin biosynthesis.</text>
</comment>
<dbReference type="UniPathway" id="UPA00148"/>
<dbReference type="RefSeq" id="WP_103456613.1">
    <property type="nucleotide sequence ID" value="NZ_JAMOHQ010000002.1"/>
</dbReference>